<comment type="caution">
    <text evidence="10">The sequence shown here is derived from an EMBL/GenBank/DDBJ whole genome shotgun (WGS) entry which is preliminary data.</text>
</comment>
<dbReference type="EMBL" id="RQZF01000001">
    <property type="protein sequence ID" value="RRC96476.1"/>
    <property type="molecule type" value="Genomic_DNA"/>
</dbReference>
<dbReference type="SUPFAM" id="SSF54814">
    <property type="entry name" value="Prokaryotic type KH domain (KH-domain type II)"/>
    <property type="match status" value="2"/>
</dbReference>
<dbReference type="InterPro" id="IPR015946">
    <property type="entry name" value="KH_dom-like_a/b"/>
</dbReference>
<evidence type="ECO:0000313" key="11">
    <source>
        <dbReference type="Proteomes" id="UP000280444"/>
    </source>
</evidence>
<evidence type="ECO:0000256" key="4">
    <source>
        <dbReference type="ARBA" id="ARBA00022884"/>
    </source>
</evidence>
<evidence type="ECO:0000256" key="5">
    <source>
        <dbReference type="ARBA" id="ARBA00023015"/>
    </source>
</evidence>
<dbReference type="InterPro" id="IPR012340">
    <property type="entry name" value="NA-bd_OB-fold"/>
</dbReference>
<dbReference type="GO" id="GO:0005829">
    <property type="term" value="C:cytosol"/>
    <property type="evidence" value="ECO:0007669"/>
    <property type="project" value="TreeGrafter"/>
</dbReference>
<evidence type="ECO:0000256" key="3">
    <source>
        <dbReference type="ARBA" id="ARBA00022814"/>
    </source>
</evidence>
<dbReference type="PANTHER" id="PTHR22648:SF0">
    <property type="entry name" value="TRANSCRIPTION TERMINATION_ANTITERMINATION PROTEIN NUSA"/>
    <property type="match status" value="1"/>
</dbReference>
<evidence type="ECO:0000256" key="7">
    <source>
        <dbReference type="HAMAP-Rule" id="MF_00945"/>
    </source>
</evidence>
<dbReference type="FunFam" id="3.30.300.20:FF:000005">
    <property type="entry name" value="Transcription termination/antitermination protein NusA"/>
    <property type="match status" value="1"/>
</dbReference>
<protein>
    <recommendedName>
        <fullName evidence="7">Transcription termination/antitermination protein NusA</fullName>
    </recommendedName>
</protein>
<dbReference type="InterPro" id="IPR025249">
    <property type="entry name" value="TF_NusA_KH_1st"/>
</dbReference>
<evidence type="ECO:0000313" key="10">
    <source>
        <dbReference type="EMBL" id="RRC96476.1"/>
    </source>
</evidence>
<dbReference type="AlphaFoldDB" id="A0A3P1SHG6"/>
<dbReference type="CDD" id="cd22529">
    <property type="entry name" value="KH-II_NusA_rpt2"/>
    <property type="match status" value="1"/>
</dbReference>
<dbReference type="OrthoDB" id="9807233at2"/>
<dbReference type="NCBIfam" id="TIGR01953">
    <property type="entry name" value="NusA"/>
    <property type="match status" value="1"/>
</dbReference>
<dbReference type="Pfam" id="PF26594">
    <property type="entry name" value="KH_NusA_2nd"/>
    <property type="match status" value="1"/>
</dbReference>
<evidence type="ECO:0000256" key="2">
    <source>
        <dbReference type="ARBA" id="ARBA00022490"/>
    </source>
</evidence>
<reference evidence="10 11" key="1">
    <citation type="submission" date="2018-11" db="EMBL/GenBank/DDBJ databases">
        <title>Genomes From Bacteria Associated with the Canine Oral Cavity: a Test Case for Automated Genome-Based Taxonomic Assignment.</title>
        <authorList>
            <person name="Coil D.A."/>
            <person name="Jospin G."/>
            <person name="Darling A.E."/>
            <person name="Wallis C."/>
            <person name="Davis I.J."/>
            <person name="Harris S."/>
            <person name="Eisen J.A."/>
            <person name="Holcombe L.J."/>
            <person name="O'Flynn C."/>
        </authorList>
    </citation>
    <scope>NUCLEOTIDE SEQUENCE [LARGE SCALE GENOMIC DNA]</scope>
    <source>
        <strain evidence="10 11">OH770</strain>
    </source>
</reference>
<gene>
    <name evidence="7 10" type="primary">nusA</name>
    <name evidence="10" type="ORF">EII11_02230</name>
</gene>
<dbReference type="Proteomes" id="UP000280444">
    <property type="component" value="Unassembled WGS sequence"/>
</dbReference>
<dbReference type="GO" id="GO:0003723">
    <property type="term" value="F:RNA binding"/>
    <property type="evidence" value="ECO:0007669"/>
    <property type="project" value="UniProtKB-UniRule"/>
</dbReference>
<dbReference type="InterPro" id="IPR058582">
    <property type="entry name" value="KH_NusA_2nd"/>
</dbReference>
<dbReference type="CDD" id="cd02134">
    <property type="entry name" value="KH-II_NusA_rpt1"/>
    <property type="match status" value="1"/>
</dbReference>
<evidence type="ECO:0000259" key="9">
    <source>
        <dbReference type="PROSITE" id="PS50126"/>
    </source>
</evidence>
<dbReference type="SUPFAM" id="SSF50249">
    <property type="entry name" value="Nucleic acid-binding proteins"/>
    <property type="match status" value="1"/>
</dbReference>
<comment type="function">
    <text evidence="7">Participates in both transcription termination and antitermination.</text>
</comment>
<dbReference type="Gene3D" id="3.30.300.20">
    <property type="match status" value="2"/>
</dbReference>
<dbReference type="RefSeq" id="WP_124868101.1">
    <property type="nucleotide sequence ID" value="NZ_RQZF01000001.1"/>
</dbReference>
<dbReference type="Pfam" id="PF13184">
    <property type="entry name" value="KH_NusA_1st"/>
    <property type="match status" value="1"/>
</dbReference>
<dbReference type="SUPFAM" id="SSF69705">
    <property type="entry name" value="Transcription factor NusA, N-terminal domain"/>
    <property type="match status" value="1"/>
</dbReference>
<comment type="similarity">
    <text evidence="7">Belongs to the NusA family.</text>
</comment>
<dbReference type="InterPro" id="IPR009019">
    <property type="entry name" value="KH_sf_prok-type"/>
</dbReference>
<proteinExistence type="inferred from homology"/>
<dbReference type="CDD" id="cd04455">
    <property type="entry name" value="S1_NusA"/>
    <property type="match status" value="1"/>
</dbReference>
<dbReference type="SMART" id="SM00316">
    <property type="entry name" value="S1"/>
    <property type="match status" value="1"/>
</dbReference>
<evidence type="ECO:0000256" key="6">
    <source>
        <dbReference type="ARBA" id="ARBA00023163"/>
    </source>
</evidence>
<comment type="subunit">
    <text evidence="7">Monomer. Binds directly to the core enzyme of the DNA-dependent RNA polymerase and to nascent RNA.</text>
</comment>
<keyword evidence="6 7" id="KW-0804">Transcription</keyword>
<dbReference type="InterPro" id="IPR013735">
    <property type="entry name" value="TF_NusA_N"/>
</dbReference>
<dbReference type="InterPro" id="IPR010213">
    <property type="entry name" value="TF_NusA"/>
</dbReference>
<keyword evidence="2 7" id="KW-0963">Cytoplasm</keyword>
<keyword evidence="5 7" id="KW-0805">Transcription regulation</keyword>
<keyword evidence="4 7" id="KW-0694">RNA-binding</keyword>
<dbReference type="Gene3D" id="2.40.50.140">
    <property type="entry name" value="Nucleic acid-binding proteins"/>
    <property type="match status" value="1"/>
</dbReference>
<dbReference type="Pfam" id="PF08529">
    <property type="entry name" value="NusA_N"/>
    <property type="match status" value="1"/>
</dbReference>
<feature type="region of interest" description="Disordered" evidence="8">
    <location>
        <begin position="321"/>
        <end position="353"/>
    </location>
</feature>
<organism evidence="10 11">
    <name type="scientific">Schaalia canis</name>
    <dbReference type="NCBI Taxonomy" id="100469"/>
    <lineage>
        <taxon>Bacteria</taxon>
        <taxon>Bacillati</taxon>
        <taxon>Actinomycetota</taxon>
        <taxon>Actinomycetes</taxon>
        <taxon>Actinomycetales</taxon>
        <taxon>Actinomycetaceae</taxon>
        <taxon>Schaalia</taxon>
    </lineage>
</organism>
<comment type="subcellular location">
    <subcellularLocation>
        <location evidence="7">Cytoplasm</location>
    </subcellularLocation>
</comment>
<dbReference type="GO" id="GO:0031564">
    <property type="term" value="P:transcription antitermination"/>
    <property type="evidence" value="ECO:0007669"/>
    <property type="project" value="UniProtKB-UniRule"/>
</dbReference>
<dbReference type="FunFam" id="3.30.300.20:FF:000002">
    <property type="entry name" value="Transcription termination/antitermination protein NusA"/>
    <property type="match status" value="1"/>
</dbReference>
<dbReference type="InterPro" id="IPR030842">
    <property type="entry name" value="TF_NusA_bacterial"/>
</dbReference>
<dbReference type="PANTHER" id="PTHR22648">
    <property type="entry name" value="TRANSCRIPTION TERMINATION FACTOR NUSA"/>
    <property type="match status" value="1"/>
</dbReference>
<feature type="domain" description="S1 motif" evidence="9">
    <location>
        <begin position="112"/>
        <end position="178"/>
    </location>
</feature>
<evidence type="ECO:0000256" key="1">
    <source>
        <dbReference type="ARBA" id="ARBA00022472"/>
    </source>
</evidence>
<dbReference type="GO" id="GO:0003700">
    <property type="term" value="F:DNA-binding transcription factor activity"/>
    <property type="evidence" value="ECO:0007669"/>
    <property type="project" value="InterPro"/>
</dbReference>
<dbReference type="PROSITE" id="PS50126">
    <property type="entry name" value="S1"/>
    <property type="match status" value="1"/>
</dbReference>
<dbReference type="InterPro" id="IPR003029">
    <property type="entry name" value="S1_domain"/>
</dbReference>
<keyword evidence="3 7" id="KW-0889">Transcription antitermination</keyword>
<evidence type="ECO:0000256" key="8">
    <source>
        <dbReference type="SAM" id="MobiDB-lite"/>
    </source>
</evidence>
<keyword evidence="1 7" id="KW-0806">Transcription termination</keyword>
<sequence>MEIDMTALRMVEQEKGVSLETLVDAIEEALLKAYHNIPGAISQARIEIDKRTGRVTVMATEEDDDGNPIGEFDDTPRNFGRIAQATARSVIMQRLRDADDARVLGSFADRTGQIVTGVVQQSRAGGLTMVKLSEDVEGVLPDQEKVPGETYRHGDRIRAYVVSVERTDRGARITLSRTHHGLVLGLFQREVPEIQEGLVAIKAIAREAGHRTKIAVAAQREGVNAKGACIGPMGARVRTVMNELGGEKIDIVDWSADPARFVANSLSPARVTRVVVHSVENQTATAIVPDFQLSLAIGKEGQNARLAARLTGYHIDIHSDTENGEEMAASRTSMPDDVTSRSQSMSEMPEDLG</sequence>
<dbReference type="GO" id="GO:0006353">
    <property type="term" value="P:DNA-templated transcription termination"/>
    <property type="evidence" value="ECO:0007669"/>
    <property type="project" value="UniProtKB-UniRule"/>
</dbReference>
<keyword evidence="11" id="KW-1185">Reference proteome</keyword>
<accession>A0A3P1SHG6</accession>
<dbReference type="Gene3D" id="3.30.1480.10">
    <property type="entry name" value="NusA, N-terminal domain"/>
    <property type="match status" value="1"/>
</dbReference>
<name>A0A3P1SHG6_9ACTO</name>
<dbReference type="HAMAP" id="MF_00945_B">
    <property type="entry name" value="NusA_B"/>
    <property type="match status" value="1"/>
</dbReference>
<dbReference type="InterPro" id="IPR036555">
    <property type="entry name" value="NusA_N_sf"/>
</dbReference>